<evidence type="ECO:0000256" key="5">
    <source>
        <dbReference type="ARBA" id="ARBA00023239"/>
    </source>
</evidence>
<dbReference type="InterPro" id="IPR052352">
    <property type="entry name" value="Sugar_Degrad_Dehydratases"/>
</dbReference>
<dbReference type="AlphaFoldDB" id="A0A418ME25"/>
<evidence type="ECO:0000256" key="2">
    <source>
        <dbReference type="ARBA" id="ARBA00022723"/>
    </source>
</evidence>
<dbReference type="Pfam" id="PF24877">
    <property type="entry name" value="ILV_EDD_C"/>
    <property type="match status" value="1"/>
</dbReference>
<dbReference type="InterPro" id="IPR037237">
    <property type="entry name" value="IlvD/EDD_N"/>
</dbReference>
<dbReference type="FunFam" id="3.50.30.80:FF:000001">
    <property type="entry name" value="Dihydroxy-acid dehydratase"/>
    <property type="match status" value="1"/>
</dbReference>
<dbReference type="SUPFAM" id="SSF52016">
    <property type="entry name" value="LeuD/IlvD-like"/>
    <property type="match status" value="1"/>
</dbReference>
<dbReference type="InterPro" id="IPR042096">
    <property type="entry name" value="Dihydro-acid_dehy_C"/>
</dbReference>
<evidence type="ECO:0000259" key="6">
    <source>
        <dbReference type="Pfam" id="PF00920"/>
    </source>
</evidence>
<keyword evidence="5" id="KW-0456">Lyase</keyword>
<accession>A0A418ME25</accession>
<evidence type="ECO:0000313" key="9">
    <source>
        <dbReference type="Proteomes" id="UP000283523"/>
    </source>
</evidence>
<dbReference type="InterPro" id="IPR056740">
    <property type="entry name" value="ILV_EDD_C"/>
</dbReference>
<keyword evidence="2" id="KW-0479">Metal-binding</keyword>
<evidence type="ECO:0000256" key="4">
    <source>
        <dbReference type="ARBA" id="ARBA00023014"/>
    </source>
</evidence>
<protein>
    <submittedName>
        <fullName evidence="8">Dihydroxy-acid dehydratase</fullName>
    </submittedName>
</protein>
<dbReference type="PANTHER" id="PTHR43183:SF1">
    <property type="entry name" value="HYPOTHETICAL DIHYDROXY-ACID DEHYDRATASE (EUROFUNG)-RELATED"/>
    <property type="match status" value="1"/>
</dbReference>
<evidence type="ECO:0000313" key="8">
    <source>
        <dbReference type="EMBL" id="RIV25054.1"/>
    </source>
</evidence>
<dbReference type="RefSeq" id="WP_119666940.1">
    <property type="nucleotide sequence ID" value="NZ_QXED01000002.1"/>
</dbReference>
<comment type="caution">
    <text evidence="8">The sequence shown here is derived from an EMBL/GenBank/DDBJ whole genome shotgun (WGS) entry which is preliminary data.</text>
</comment>
<keyword evidence="3" id="KW-0408">Iron</keyword>
<dbReference type="PANTHER" id="PTHR43183">
    <property type="entry name" value="HYPOTHETICAL DIHYDROXYACID DEHYDRATASE (EUROFUNG)-RELATED"/>
    <property type="match status" value="1"/>
</dbReference>
<dbReference type="InterPro" id="IPR000581">
    <property type="entry name" value="ILV_EDD_N"/>
</dbReference>
<dbReference type="GO" id="GO:0051536">
    <property type="term" value="F:iron-sulfur cluster binding"/>
    <property type="evidence" value="ECO:0007669"/>
    <property type="project" value="UniProtKB-KW"/>
</dbReference>
<dbReference type="OrthoDB" id="9807077at2"/>
<comment type="similarity">
    <text evidence="1">Belongs to the IlvD/Edd family.</text>
</comment>
<dbReference type="Pfam" id="PF00920">
    <property type="entry name" value="ILVD_EDD_N"/>
    <property type="match status" value="1"/>
</dbReference>
<feature type="domain" description="Dihydroxy-acid/6-phosphogluconate dehydratase C-terminal" evidence="7">
    <location>
        <begin position="357"/>
        <end position="550"/>
    </location>
</feature>
<dbReference type="GO" id="GO:0046872">
    <property type="term" value="F:metal ion binding"/>
    <property type="evidence" value="ECO:0007669"/>
    <property type="project" value="UniProtKB-KW"/>
</dbReference>
<gene>
    <name evidence="8" type="ORF">DYU11_06970</name>
</gene>
<dbReference type="EMBL" id="QXED01000002">
    <property type="protein sequence ID" value="RIV25054.1"/>
    <property type="molecule type" value="Genomic_DNA"/>
</dbReference>
<dbReference type="SUPFAM" id="SSF143975">
    <property type="entry name" value="IlvD/EDD N-terminal domain-like"/>
    <property type="match status" value="1"/>
</dbReference>
<keyword evidence="4" id="KW-0411">Iron-sulfur</keyword>
<dbReference type="GO" id="GO:0016836">
    <property type="term" value="F:hydro-lyase activity"/>
    <property type="evidence" value="ECO:0007669"/>
    <property type="project" value="UniProtKB-ARBA"/>
</dbReference>
<dbReference type="Proteomes" id="UP000283523">
    <property type="component" value="Unassembled WGS sequence"/>
</dbReference>
<reference evidence="8 9" key="1">
    <citation type="submission" date="2018-08" db="EMBL/GenBank/DDBJ databases">
        <title>Fibrisoma montanum sp. nov., isolated from Danxia mountain soil.</title>
        <authorList>
            <person name="Huang Y."/>
        </authorList>
    </citation>
    <scope>NUCLEOTIDE SEQUENCE [LARGE SCALE GENOMIC DNA]</scope>
    <source>
        <strain evidence="8 9">HYT19</strain>
    </source>
</reference>
<feature type="domain" description="Dihydroxy-acid/6-phosphogluconate dehydratase N-terminal" evidence="6">
    <location>
        <begin position="36"/>
        <end position="346"/>
    </location>
</feature>
<dbReference type="NCBIfam" id="NF009560">
    <property type="entry name" value="PRK13017.1"/>
    <property type="match status" value="1"/>
</dbReference>
<proteinExistence type="inferred from homology"/>
<dbReference type="Gene3D" id="3.50.30.80">
    <property type="entry name" value="IlvD/EDD C-terminal domain-like"/>
    <property type="match status" value="1"/>
</dbReference>
<keyword evidence="9" id="KW-1185">Reference proteome</keyword>
<sequence length="568" mass="61200">MPLRSQEWFGRTGKDGFIYRAWMKNQGFPHHEFDGKPVIGICNTWSELTPCNAHFRDLAEAVKRGVWEAGGFPLEFPVMSLGECQIKPTAMLFRNLASMDVEESIRGNSLDAVILLCGCDKTTPSLVMGACSVNLPTLVVSGGPMLAGRFQGRKIGTSDLWRFAEDYKTGKMTQAEFVAAEASMARSQGHCAVMGTASTMAAMVESLGLALPDNATIPAADSRRKVLAHLSGMRAVELVKEDIKPSDILTRQAFENAIMVNAALGGSTNFIIHLMAIAGRVGVELSLDDFDRLSAKIPLLANLQPSGEHFVEDLFYAGGLPAIIRELQGFLHNDVLTVNGRSLGDNCVTAQCYDPAVIASVDKPFKPESGIAVLKGNLCPNGAVLKPSAATPELMKHTGRAVVFENIDDYKARIDDPDLDVDPSCVLVLKNVGPKGYPGMPEVGNMQLPAKVLAQGVHDMVRISDGRMSGTGFGTVVLHVSPEAAVGGNLALVQNGDLITLDVEQRLLHLHVSDEELAGRLVHFKVPELGYDRGYVGLYIRHVTQAHEGADFDFLRGGSGSVVKRDSH</sequence>
<evidence type="ECO:0000256" key="1">
    <source>
        <dbReference type="ARBA" id="ARBA00006486"/>
    </source>
</evidence>
<name>A0A418ME25_9BACT</name>
<evidence type="ECO:0000259" key="7">
    <source>
        <dbReference type="Pfam" id="PF24877"/>
    </source>
</evidence>
<organism evidence="8 9">
    <name type="scientific">Fibrisoma montanum</name>
    <dbReference type="NCBI Taxonomy" id="2305895"/>
    <lineage>
        <taxon>Bacteria</taxon>
        <taxon>Pseudomonadati</taxon>
        <taxon>Bacteroidota</taxon>
        <taxon>Cytophagia</taxon>
        <taxon>Cytophagales</taxon>
        <taxon>Spirosomataceae</taxon>
        <taxon>Fibrisoma</taxon>
    </lineage>
</organism>
<evidence type="ECO:0000256" key="3">
    <source>
        <dbReference type="ARBA" id="ARBA00023004"/>
    </source>
</evidence>
<dbReference type="NCBIfam" id="NF004784">
    <property type="entry name" value="PRK06131.1"/>
    <property type="match status" value="1"/>
</dbReference>